<evidence type="ECO:0000313" key="5">
    <source>
        <dbReference type="Proteomes" id="UP001595767"/>
    </source>
</evidence>
<name>A0ABV8LB41_9NOCA</name>
<dbReference type="Proteomes" id="UP001595767">
    <property type="component" value="Unassembled WGS sequence"/>
</dbReference>
<proteinExistence type="predicted"/>
<sequence>MFSQQPVSQGPSPELTTAARIRDTAIDLFGDQGFRVGVRAIATAAGVSPGLVNHHFGSKDGLRAACDERVLEIIRDEKLRAIRATGPTGMLDAMAQIEMYAPLVAYILRSFQAGGTLAESLLEHMIADAEQYMQTAVDEGKLKPSRDPAARARYIVLCHVGAMNLYLQMRIQHEGKLDYRKALRELSEEITFPALELYTQGVLTDSTLLDNFLEEYDDVLPHHRPGHRGP</sequence>
<dbReference type="PANTHER" id="PTHR30055:SF146">
    <property type="entry name" value="HTH-TYPE TRANSCRIPTIONAL DUAL REGULATOR CECR"/>
    <property type="match status" value="1"/>
</dbReference>
<dbReference type="EMBL" id="JBHSBA010000015">
    <property type="protein sequence ID" value="MFC4128062.1"/>
    <property type="molecule type" value="Genomic_DNA"/>
</dbReference>
<keyword evidence="5" id="KW-1185">Reference proteome</keyword>
<feature type="DNA-binding region" description="H-T-H motif" evidence="2">
    <location>
        <begin position="37"/>
        <end position="56"/>
    </location>
</feature>
<dbReference type="Gene3D" id="1.10.357.10">
    <property type="entry name" value="Tetracycline Repressor, domain 2"/>
    <property type="match status" value="1"/>
</dbReference>
<protein>
    <submittedName>
        <fullName evidence="4">TetR family transcriptional regulator</fullName>
    </submittedName>
</protein>
<dbReference type="Pfam" id="PF17933">
    <property type="entry name" value="TetR_C_25"/>
    <property type="match status" value="1"/>
</dbReference>
<dbReference type="RefSeq" id="WP_378553787.1">
    <property type="nucleotide sequence ID" value="NZ_JBHSBA010000015.1"/>
</dbReference>
<accession>A0ABV8LB41</accession>
<dbReference type="PANTHER" id="PTHR30055">
    <property type="entry name" value="HTH-TYPE TRANSCRIPTIONAL REGULATOR RUTR"/>
    <property type="match status" value="1"/>
</dbReference>
<comment type="caution">
    <text evidence="4">The sequence shown here is derived from an EMBL/GenBank/DDBJ whole genome shotgun (WGS) entry which is preliminary data.</text>
</comment>
<dbReference type="InterPro" id="IPR009057">
    <property type="entry name" value="Homeodomain-like_sf"/>
</dbReference>
<evidence type="ECO:0000256" key="1">
    <source>
        <dbReference type="ARBA" id="ARBA00023125"/>
    </source>
</evidence>
<organism evidence="4 5">
    <name type="scientific">Nocardia rhizosphaerae</name>
    <dbReference type="NCBI Taxonomy" id="1691571"/>
    <lineage>
        <taxon>Bacteria</taxon>
        <taxon>Bacillati</taxon>
        <taxon>Actinomycetota</taxon>
        <taxon>Actinomycetes</taxon>
        <taxon>Mycobacteriales</taxon>
        <taxon>Nocardiaceae</taxon>
        <taxon>Nocardia</taxon>
    </lineage>
</organism>
<dbReference type="InterPro" id="IPR041484">
    <property type="entry name" value="TetR_C_25"/>
</dbReference>
<evidence type="ECO:0000256" key="2">
    <source>
        <dbReference type="PROSITE-ProRule" id="PRU00335"/>
    </source>
</evidence>
<dbReference type="InterPro" id="IPR001647">
    <property type="entry name" value="HTH_TetR"/>
</dbReference>
<dbReference type="PROSITE" id="PS50977">
    <property type="entry name" value="HTH_TETR_2"/>
    <property type="match status" value="1"/>
</dbReference>
<dbReference type="Pfam" id="PF00440">
    <property type="entry name" value="TetR_N"/>
    <property type="match status" value="1"/>
</dbReference>
<keyword evidence="1 2" id="KW-0238">DNA-binding</keyword>
<dbReference type="InterPro" id="IPR050109">
    <property type="entry name" value="HTH-type_TetR-like_transc_reg"/>
</dbReference>
<evidence type="ECO:0000313" key="4">
    <source>
        <dbReference type="EMBL" id="MFC4128062.1"/>
    </source>
</evidence>
<feature type="domain" description="HTH tetR-type" evidence="3">
    <location>
        <begin position="15"/>
        <end position="74"/>
    </location>
</feature>
<gene>
    <name evidence="4" type="ORF">ACFOW8_24350</name>
</gene>
<dbReference type="PRINTS" id="PR00455">
    <property type="entry name" value="HTHTETR"/>
</dbReference>
<evidence type="ECO:0000259" key="3">
    <source>
        <dbReference type="PROSITE" id="PS50977"/>
    </source>
</evidence>
<dbReference type="SUPFAM" id="SSF46689">
    <property type="entry name" value="Homeodomain-like"/>
    <property type="match status" value="1"/>
</dbReference>
<reference evidence="5" key="1">
    <citation type="journal article" date="2019" name="Int. J. Syst. Evol. Microbiol.">
        <title>The Global Catalogue of Microorganisms (GCM) 10K type strain sequencing project: providing services to taxonomists for standard genome sequencing and annotation.</title>
        <authorList>
            <consortium name="The Broad Institute Genomics Platform"/>
            <consortium name="The Broad Institute Genome Sequencing Center for Infectious Disease"/>
            <person name="Wu L."/>
            <person name="Ma J."/>
        </authorList>
    </citation>
    <scope>NUCLEOTIDE SEQUENCE [LARGE SCALE GENOMIC DNA]</scope>
    <source>
        <strain evidence="5">CGMCC 4.7204</strain>
    </source>
</reference>